<name>A0A919W1R0_9ACTN</name>
<feature type="transmembrane region" description="Helical" evidence="1">
    <location>
        <begin position="312"/>
        <end position="330"/>
    </location>
</feature>
<dbReference type="EMBL" id="BOQN01000036">
    <property type="protein sequence ID" value="GIM90724.1"/>
    <property type="molecule type" value="Genomic_DNA"/>
</dbReference>
<feature type="transmembrane region" description="Helical" evidence="1">
    <location>
        <begin position="342"/>
        <end position="359"/>
    </location>
</feature>
<evidence type="ECO:0000313" key="4">
    <source>
        <dbReference type="Proteomes" id="UP000677082"/>
    </source>
</evidence>
<dbReference type="PANTHER" id="PTHR45138">
    <property type="entry name" value="REGULATORY COMPONENTS OF SENSORY TRANSDUCTION SYSTEM"/>
    <property type="match status" value="1"/>
</dbReference>
<feature type="transmembrane region" description="Helical" evidence="1">
    <location>
        <begin position="77"/>
        <end position="94"/>
    </location>
</feature>
<dbReference type="SUPFAM" id="SSF55073">
    <property type="entry name" value="Nucleotide cyclase"/>
    <property type="match status" value="2"/>
</dbReference>
<feature type="transmembrane region" description="Helical" evidence="1">
    <location>
        <begin position="389"/>
        <end position="407"/>
    </location>
</feature>
<dbReference type="PANTHER" id="PTHR45138:SF9">
    <property type="entry name" value="DIGUANYLATE CYCLASE DGCM-RELATED"/>
    <property type="match status" value="1"/>
</dbReference>
<evidence type="ECO:0000256" key="1">
    <source>
        <dbReference type="SAM" id="Phobius"/>
    </source>
</evidence>
<dbReference type="SMART" id="SM00267">
    <property type="entry name" value="GGDEF"/>
    <property type="match status" value="2"/>
</dbReference>
<dbReference type="InterPro" id="IPR000160">
    <property type="entry name" value="GGDEF_dom"/>
</dbReference>
<feature type="transmembrane region" description="Helical" evidence="1">
    <location>
        <begin position="53"/>
        <end position="71"/>
    </location>
</feature>
<dbReference type="NCBIfam" id="TIGR00254">
    <property type="entry name" value="GGDEF"/>
    <property type="match status" value="2"/>
</dbReference>
<evidence type="ECO:0000313" key="3">
    <source>
        <dbReference type="EMBL" id="GIM90724.1"/>
    </source>
</evidence>
<dbReference type="GO" id="GO:0052621">
    <property type="term" value="F:diguanylate cyclase activity"/>
    <property type="evidence" value="ECO:0007669"/>
    <property type="project" value="TreeGrafter"/>
</dbReference>
<gene>
    <name evidence="3" type="ORF">Ato02nite_025170</name>
</gene>
<dbReference type="RefSeq" id="WP_213006654.1">
    <property type="nucleotide sequence ID" value="NZ_BOQN01000036.1"/>
</dbReference>
<protein>
    <recommendedName>
        <fullName evidence="2">GGDEF domain-containing protein</fullName>
    </recommendedName>
</protein>
<reference evidence="3 4" key="1">
    <citation type="submission" date="2021-03" db="EMBL/GenBank/DDBJ databases">
        <title>Whole genome shotgun sequence of Actinoplanes toevensis NBRC 105298.</title>
        <authorList>
            <person name="Komaki H."/>
            <person name="Tamura T."/>
        </authorList>
    </citation>
    <scope>NUCLEOTIDE SEQUENCE [LARGE SCALE GENOMIC DNA]</scope>
    <source>
        <strain evidence="3 4">NBRC 105298</strain>
    </source>
</reference>
<comment type="caution">
    <text evidence="3">The sequence shown here is derived from an EMBL/GenBank/DDBJ whole genome shotgun (WGS) entry which is preliminary data.</text>
</comment>
<keyword evidence="1" id="KW-0812">Transmembrane</keyword>
<organism evidence="3 4">
    <name type="scientific">Paractinoplanes toevensis</name>
    <dbReference type="NCBI Taxonomy" id="571911"/>
    <lineage>
        <taxon>Bacteria</taxon>
        <taxon>Bacillati</taxon>
        <taxon>Actinomycetota</taxon>
        <taxon>Actinomycetes</taxon>
        <taxon>Micromonosporales</taxon>
        <taxon>Micromonosporaceae</taxon>
        <taxon>Paractinoplanes</taxon>
    </lineage>
</organism>
<feature type="transmembrane region" description="Helical" evidence="1">
    <location>
        <begin position="288"/>
        <end position="306"/>
    </location>
</feature>
<feature type="transmembrane region" description="Helical" evidence="1">
    <location>
        <begin position="413"/>
        <end position="433"/>
    </location>
</feature>
<accession>A0A919W1R0</accession>
<keyword evidence="4" id="KW-1185">Reference proteome</keyword>
<sequence>MRWEVRCATPVQIVLVLAAALPALVYGGVGGPFGGLLPFGMVILALRARPRRFLVVAAVALIVYWVDALLGEPAPPGYAVACTLGFAGVSYLCMKHTAALASLRRRLARVSGTDPLTGALNRRGFDERLQSELAGGRPTTLVLADLDLFKQVNDVYGHQAGDQLLAAVAGRLEQGLRPGDGVGRIGGDEFAAVLPGVRPGEAAALTERLRAALADLAPASVGYASFPADGVTLDELRRVADARVYQDKQSRDRRPPSAEAVAAAAQVRTGRAPRVSASERRRRSVADIGWMSMLGGGCGVLYALAFAAWQPAIVVLATLLFTAGAGLMVGAGPVSRFARARLVIFAAAVVEAALIGGMAALDGGVSGVCALALLVPMPLIALTSPLRVSVWVGGLLAAVYLVVAVLAGSPGGWYVALHLGGTAVVCAVCAVQGRTAGRQRRRLTELSRRDPLTEILNRRGFEHRCAEELAKGGDTTLVIVDLDGFKQINDRFGHEAGDDLLRWVAGTLTGCLLPHDVVGRFGGDEFVALLTRNDPSVSDRLRVALAQRTGASFGTAVLGRDGDDFTALYAHADADLYADKRTTKATVAAAPAITQP</sequence>
<dbReference type="InterPro" id="IPR043128">
    <property type="entry name" value="Rev_trsase/Diguanyl_cyclase"/>
</dbReference>
<dbReference type="GO" id="GO:0043709">
    <property type="term" value="P:cell adhesion involved in single-species biofilm formation"/>
    <property type="evidence" value="ECO:0007669"/>
    <property type="project" value="TreeGrafter"/>
</dbReference>
<keyword evidence="1" id="KW-1133">Transmembrane helix</keyword>
<feature type="domain" description="GGDEF" evidence="2">
    <location>
        <begin position="473"/>
        <end position="592"/>
    </location>
</feature>
<feature type="domain" description="GGDEF" evidence="2">
    <location>
        <begin position="137"/>
        <end position="261"/>
    </location>
</feature>
<feature type="transmembrane region" description="Helical" evidence="1">
    <location>
        <begin position="365"/>
        <end position="382"/>
    </location>
</feature>
<dbReference type="PROSITE" id="PS50887">
    <property type="entry name" value="GGDEF"/>
    <property type="match status" value="2"/>
</dbReference>
<dbReference type="GO" id="GO:0005886">
    <property type="term" value="C:plasma membrane"/>
    <property type="evidence" value="ECO:0007669"/>
    <property type="project" value="TreeGrafter"/>
</dbReference>
<dbReference type="GO" id="GO:1902201">
    <property type="term" value="P:negative regulation of bacterial-type flagellum-dependent cell motility"/>
    <property type="evidence" value="ECO:0007669"/>
    <property type="project" value="TreeGrafter"/>
</dbReference>
<evidence type="ECO:0000259" key="2">
    <source>
        <dbReference type="PROSITE" id="PS50887"/>
    </source>
</evidence>
<dbReference type="AlphaFoldDB" id="A0A919W1R0"/>
<feature type="transmembrane region" description="Helical" evidence="1">
    <location>
        <begin position="13"/>
        <end position="46"/>
    </location>
</feature>
<dbReference type="InterPro" id="IPR029787">
    <property type="entry name" value="Nucleotide_cyclase"/>
</dbReference>
<dbReference type="Gene3D" id="3.30.70.270">
    <property type="match status" value="2"/>
</dbReference>
<dbReference type="CDD" id="cd01949">
    <property type="entry name" value="GGDEF"/>
    <property type="match status" value="2"/>
</dbReference>
<proteinExistence type="predicted"/>
<dbReference type="InterPro" id="IPR050469">
    <property type="entry name" value="Diguanylate_Cyclase"/>
</dbReference>
<dbReference type="Proteomes" id="UP000677082">
    <property type="component" value="Unassembled WGS sequence"/>
</dbReference>
<dbReference type="Pfam" id="PF00990">
    <property type="entry name" value="GGDEF"/>
    <property type="match status" value="2"/>
</dbReference>
<keyword evidence="1" id="KW-0472">Membrane</keyword>